<accession>A0A143PNQ5</accession>
<dbReference type="InterPro" id="IPR038418">
    <property type="entry name" value="6-PTP_synth/QueD_sf"/>
</dbReference>
<name>A0A143PNQ5_LUTPR</name>
<dbReference type="PANTHER" id="PTHR12589">
    <property type="entry name" value="PYRUVOYL TETRAHYDROBIOPTERIN SYNTHASE"/>
    <property type="match status" value="1"/>
</dbReference>
<keyword evidence="12" id="KW-1185">Reference proteome</keyword>
<evidence type="ECO:0000256" key="2">
    <source>
        <dbReference type="ARBA" id="ARBA00005061"/>
    </source>
</evidence>
<evidence type="ECO:0000256" key="4">
    <source>
        <dbReference type="ARBA" id="ARBA00012982"/>
    </source>
</evidence>
<keyword evidence="8" id="KW-0456">Lyase</keyword>
<evidence type="ECO:0000256" key="9">
    <source>
        <dbReference type="ARBA" id="ARBA00031449"/>
    </source>
</evidence>
<dbReference type="STRING" id="1855912.LuPra_02952"/>
<evidence type="ECO:0000256" key="1">
    <source>
        <dbReference type="ARBA" id="ARBA00001947"/>
    </source>
</evidence>
<keyword evidence="6" id="KW-0479">Metal-binding</keyword>
<comment type="pathway">
    <text evidence="2">Purine metabolism; 7-cyano-7-deazaguanine biosynthesis.</text>
</comment>
<dbReference type="SUPFAM" id="SSF55620">
    <property type="entry name" value="Tetrahydrobiopterin biosynthesis enzymes-like"/>
    <property type="match status" value="1"/>
</dbReference>
<sequence length="145" mass="16455">MEKIIVHSHFHTGHRQLGYPGKCKFVHGHTWRGTVTVSCEAFPRDHLDMALDFGDLKAVMRLLDHKMLVTEQDATFLDSDLFEPEGVVMLKGKGPSVENVALYIWDKVVDHIRDKFPGHGVAYTVEVLIQETENNIFVVEKIATI</sequence>
<comment type="similarity">
    <text evidence="3">Belongs to the PTPS family. QueD subfamily.</text>
</comment>
<organism evidence="11 12">
    <name type="scientific">Luteitalea pratensis</name>
    <dbReference type="NCBI Taxonomy" id="1855912"/>
    <lineage>
        <taxon>Bacteria</taxon>
        <taxon>Pseudomonadati</taxon>
        <taxon>Acidobacteriota</taxon>
        <taxon>Vicinamibacteria</taxon>
        <taxon>Vicinamibacterales</taxon>
        <taxon>Vicinamibacteraceae</taxon>
        <taxon>Luteitalea</taxon>
    </lineage>
</organism>
<comment type="catalytic activity">
    <reaction evidence="10">
        <text>7,8-dihydroneopterin 3'-triphosphate + H2O = 6-carboxy-5,6,7,8-tetrahydropterin + triphosphate + acetaldehyde + 2 H(+)</text>
        <dbReference type="Rhea" id="RHEA:27966"/>
        <dbReference type="ChEBI" id="CHEBI:15343"/>
        <dbReference type="ChEBI" id="CHEBI:15377"/>
        <dbReference type="ChEBI" id="CHEBI:15378"/>
        <dbReference type="ChEBI" id="CHEBI:18036"/>
        <dbReference type="ChEBI" id="CHEBI:58462"/>
        <dbReference type="ChEBI" id="CHEBI:61032"/>
        <dbReference type="EC" id="4.1.2.50"/>
    </reaction>
</comment>
<dbReference type="OrthoDB" id="9804698at2"/>
<protein>
    <recommendedName>
        <fullName evidence="5">6-carboxy-5,6,7,8-tetrahydropterin synthase</fullName>
        <ecNumber evidence="4">4.1.2.50</ecNumber>
    </recommendedName>
    <alternativeName>
        <fullName evidence="9">Queuosine biosynthesis protein QueD</fullName>
    </alternativeName>
</protein>
<dbReference type="GO" id="GO:0046872">
    <property type="term" value="F:metal ion binding"/>
    <property type="evidence" value="ECO:0007669"/>
    <property type="project" value="UniProtKB-KW"/>
</dbReference>
<dbReference type="PANTHER" id="PTHR12589:SF7">
    <property type="entry name" value="6-PYRUVOYL TETRAHYDROBIOPTERIN SYNTHASE"/>
    <property type="match status" value="1"/>
</dbReference>
<dbReference type="GO" id="GO:0070497">
    <property type="term" value="F:6-carboxytetrahydropterin synthase activity"/>
    <property type="evidence" value="ECO:0007669"/>
    <property type="project" value="UniProtKB-EC"/>
</dbReference>
<evidence type="ECO:0000313" key="11">
    <source>
        <dbReference type="EMBL" id="AMY09728.1"/>
    </source>
</evidence>
<comment type="cofactor">
    <cofactor evidence="1">
        <name>Zn(2+)</name>
        <dbReference type="ChEBI" id="CHEBI:29105"/>
    </cofactor>
</comment>
<dbReference type="AlphaFoldDB" id="A0A143PNQ5"/>
<dbReference type="Proteomes" id="UP000076079">
    <property type="component" value="Chromosome"/>
</dbReference>
<evidence type="ECO:0000256" key="5">
    <source>
        <dbReference type="ARBA" id="ARBA00018141"/>
    </source>
</evidence>
<evidence type="ECO:0000256" key="3">
    <source>
        <dbReference type="ARBA" id="ARBA00008900"/>
    </source>
</evidence>
<gene>
    <name evidence="11" type="ORF">LuPra_02952</name>
</gene>
<reference evidence="12" key="2">
    <citation type="submission" date="2016-04" db="EMBL/GenBank/DDBJ databases">
        <title>First Complete Genome Sequence of a Subdivision 6 Acidobacterium.</title>
        <authorList>
            <person name="Huang S."/>
            <person name="Vieira S."/>
            <person name="Bunk B."/>
            <person name="Riedel T."/>
            <person name="Sproeer C."/>
            <person name="Overmann J."/>
        </authorList>
    </citation>
    <scope>NUCLEOTIDE SEQUENCE [LARGE SCALE GENOMIC DNA]</scope>
    <source>
        <strain evidence="12">DSM 100886 HEG_-6_39</strain>
    </source>
</reference>
<dbReference type="RefSeq" id="WP_157899204.1">
    <property type="nucleotide sequence ID" value="NZ_CP015136.1"/>
</dbReference>
<reference evidence="11 12" key="1">
    <citation type="journal article" date="2016" name="Genome Announc.">
        <title>First Complete Genome Sequence of a Subdivision 6 Acidobacterium Strain.</title>
        <authorList>
            <person name="Huang S."/>
            <person name="Vieira S."/>
            <person name="Bunk B."/>
            <person name="Riedel T."/>
            <person name="Sproer C."/>
            <person name="Overmann J."/>
        </authorList>
    </citation>
    <scope>NUCLEOTIDE SEQUENCE [LARGE SCALE GENOMIC DNA]</scope>
    <source>
        <strain evidence="12">DSM 100886 HEG_-6_39</strain>
    </source>
</reference>
<keyword evidence="7" id="KW-0862">Zinc</keyword>
<dbReference type="KEGG" id="abac:LuPra_02952"/>
<evidence type="ECO:0000313" key="12">
    <source>
        <dbReference type="Proteomes" id="UP000076079"/>
    </source>
</evidence>
<evidence type="ECO:0000256" key="8">
    <source>
        <dbReference type="ARBA" id="ARBA00023239"/>
    </source>
</evidence>
<evidence type="ECO:0000256" key="10">
    <source>
        <dbReference type="ARBA" id="ARBA00048807"/>
    </source>
</evidence>
<dbReference type="Pfam" id="PF01242">
    <property type="entry name" value="PTPS"/>
    <property type="match status" value="1"/>
</dbReference>
<dbReference type="UniPathway" id="UPA00391"/>
<proteinExistence type="inferred from homology"/>
<dbReference type="EMBL" id="CP015136">
    <property type="protein sequence ID" value="AMY09728.1"/>
    <property type="molecule type" value="Genomic_DNA"/>
</dbReference>
<dbReference type="InterPro" id="IPR007115">
    <property type="entry name" value="6-PTP_synth/QueD"/>
</dbReference>
<dbReference type="EC" id="4.1.2.50" evidence="4"/>
<evidence type="ECO:0000256" key="6">
    <source>
        <dbReference type="ARBA" id="ARBA00022723"/>
    </source>
</evidence>
<dbReference type="Gene3D" id="3.30.479.10">
    <property type="entry name" value="6-pyruvoyl tetrahydropterin synthase/QueD"/>
    <property type="match status" value="1"/>
</dbReference>
<evidence type="ECO:0000256" key="7">
    <source>
        <dbReference type="ARBA" id="ARBA00022833"/>
    </source>
</evidence>